<dbReference type="AlphaFoldDB" id="A0A4R8G2U1"/>
<feature type="compositionally biased region" description="Basic and acidic residues" evidence="1">
    <location>
        <begin position="53"/>
        <end position="63"/>
    </location>
</feature>
<feature type="region of interest" description="Disordered" evidence="1">
    <location>
        <begin position="53"/>
        <end position="72"/>
    </location>
</feature>
<evidence type="ECO:0000313" key="3">
    <source>
        <dbReference type="Proteomes" id="UP000294489"/>
    </source>
</evidence>
<evidence type="ECO:0000256" key="1">
    <source>
        <dbReference type="SAM" id="MobiDB-lite"/>
    </source>
</evidence>
<gene>
    <name evidence="2" type="ORF">DFO67_10428</name>
</gene>
<dbReference type="OrthoDB" id="6173080at2"/>
<sequence length="72" mass="8121">MKWNKVSSYCIRSGAYRISKFNLGDVQLFQVYHGERLIGDARDGNAARKIAEKHEKTHKREESASLAIGGVK</sequence>
<proteinExistence type="predicted"/>
<protein>
    <submittedName>
        <fullName evidence="2">Uncharacterized protein</fullName>
    </submittedName>
</protein>
<organism evidence="2 3">
    <name type="scientific">Modicisalibacter xianhensis</name>
    <dbReference type="NCBI Taxonomy" id="442341"/>
    <lineage>
        <taxon>Bacteria</taxon>
        <taxon>Pseudomonadati</taxon>
        <taxon>Pseudomonadota</taxon>
        <taxon>Gammaproteobacteria</taxon>
        <taxon>Oceanospirillales</taxon>
        <taxon>Halomonadaceae</taxon>
        <taxon>Modicisalibacter</taxon>
    </lineage>
</organism>
<name>A0A4R8G2U1_9GAMM</name>
<comment type="caution">
    <text evidence="2">The sequence shown here is derived from an EMBL/GenBank/DDBJ whole genome shotgun (WGS) entry which is preliminary data.</text>
</comment>
<dbReference type="Proteomes" id="UP000294489">
    <property type="component" value="Unassembled WGS sequence"/>
</dbReference>
<evidence type="ECO:0000313" key="2">
    <source>
        <dbReference type="EMBL" id="TDX30773.1"/>
    </source>
</evidence>
<dbReference type="EMBL" id="SOEC01000004">
    <property type="protein sequence ID" value="TDX30773.1"/>
    <property type="molecule type" value="Genomic_DNA"/>
</dbReference>
<reference evidence="2 3" key="1">
    <citation type="submission" date="2019-03" db="EMBL/GenBank/DDBJ databases">
        <title>Freshwater and sediment microbial communities from various areas in North America, analyzing microbe dynamics in response to fracking.</title>
        <authorList>
            <person name="Lamendella R."/>
        </authorList>
    </citation>
    <scope>NUCLEOTIDE SEQUENCE [LARGE SCALE GENOMIC DNA]</scope>
    <source>
        <strain evidence="2 3">6_TX</strain>
    </source>
</reference>
<dbReference type="RefSeq" id="WP_134016837.1">
    <property type="nucleotide sequence ID" value="NZ_SOEC01000004.1"/>
</dbReference>
<accession>A0A4R8G2U1</accession>